<accession>A0A915EM47</accession>
<sequence>MSSKIPNETSCEIFGFFSNSECQNQLVVSSIHYSLIAPRLEMVYCYLNRKKLQKIRLNSYIDSPDYPEDFDLQLSGLRKVMEDVHSLSHREVSISMDRVVLVHTQLIGARTAPLTGTDDGGGCYVWTKTGRTSTKNRIEQGYFRCSGCQARNELSAYLSKVTSLKFNIRLQH</sequence>
<organism evidence="1 2">
    <name type="scientific">Ditylenchus dipsaci</name>
    <dbReference type="NCBI Taxonomy" id="166011"/>
    <lineage>
        <taxon>Eukaryota</taxon>
        <taxon>Metazoa</taxon>
        <taxon>Ecdysozoa</taxon>
        <taxon>Nematoda</taxon>
        <taxon>Chromadorea</taxon>
        <taxon>Rhabditida</taxon>
        <taxon>Tylenchina</taxon>
        <taxon>Tylenchomorpha</taxon>
        <taxon>Sphaerularioidea</taxon>
        <taxon>Anguinidae</taxon>
        <taxon>Anguininae</taxon>
        <taxon>Ditylenchus</taxon>
    </lineage>
</organism>
<dbReference type="Proteomes" id="UP000887574">
    <property type="component" value="Unplaced"/>
</dbReference>
<dbReference type="WBParaSite" id="jg8253">
    <property type="protein sequence ID" value="jg8253"/>
    <property type="gene ID" value="jg8253"/>
</dbReference>
<protein>
    <submittedName>
        <fullName evidence="2">Uncharacterized protein</fullName>
    </submittedName>
</protein>
<reference evidence="2" key="1">
    <citation type="submission" date="2022-11" db="UniProtKB">
        <authorList>
            <consortium name="WormBaseParasite"/>
        </authorList>
    </citation>
    <scope>IDENTIFICATION</scope>
</reference>
<name>A0A915EM47_9BILA</name>
<dbReference type="AlphaFoldDB" id="A0A915EM47"/>
<keyword evidence="1" id="KW-1185">Reference proteome</keyword>
<evidence type="ECO:0000313" key="2">
    <source>
        <dbReference type="WBParaSite" id="jg8253"/>
    </source>
</evidence>
<proteinExistence type="predicted"/>
<evidence type="ECO:0000313" key="1">
    <source>
        <dbReference type="Proteomes" id="UP000887574"/>
    </source>
</evidence>